<dbReference type="GO" id="GO:0044773">
    <property type="term" value="P:mitotic DNA damage checkpoint signaling"/>
    <property type="evidence" value="ECO:0000318"/>
    <property type="project" value="GO_Central"/>
</dbReference>
<evidence type="ECO:0000256" key="5">
    <source>
        <dbReference type="SAM" id="Coils"/>
    </source>
</evidence>
<dbReference type="eggNOG" id="KOG0615">
    <property type="taxonomic scope" value="Eukaryota"/>
</dbReference>
<dbReference type="Pfam" id="PF00069">
    <property type="entry name" value="Pkinase"/>
    <property type="match status" value="1"/>
</dbReference>
<proteinExistence type="predicted"/>
<evidence type="ECO:0000259" key="6">
    <source>
        <dbReference type="PROSITE" id="PS50011"/>
    </source>
</evidence>
<dbReference type="PhylomeDB" id="E9HS16"/>
<dbReference type="InterPro" id="IPR011009">
    <property type="entry name" value="Kinase-like_dom_sf"/>
</dbReference>
<dbReference type="GO" id="GO:0010506">
    <property type="term" value="P:regulation of autophagy"/>
    <property type="evidence" value="ECO:0007669"/>
    <property type="project" value="InterPro"/>
</dbReference>
<dbReference type="EMBL" id="GL732743">
    <property type="protein sequence ID" value="EFX65486.1"/>
    <property type="molecule type" value="Genomic_DNA"/>
</dbReference>
<dbReference type="PANTHER" id="PTHR24348:SF22">
    <property type="entry name" value="NON-SPECIFIC SERINE_THREONINE PROTEIN KINASE"/>
    <property type="match status" value="1"/>
</dbReference>
<dbReference type="AlphaFoldDB" id="E9HS16"/>
<keyword evidence="8" id="KW-1185">Reference proteome</keyword>
<dbReference type="GO" id="GO:0005634">
    <property type="term" value="C:nucleus"/>
    <property type="evidence" value="ECO:0000318"/>
    <property type="project" value="GO_Central"/>
</dbReference>
<keyword evidence="5" id="KW-0175">Coiled coil</keyword>
<dbReference type="SUPFAM" id="SSF56112">
    <property type="entry name" value="Protein kinase-like (PK-like)"/>
    <property type="match status" value="1"/>
</dbReference>
<dbReference type="InterPro" id="IPR001245">
    <property type="entry name" value="Ser-Thr/Tyr_kinase_cat_dom"/>
</dbReference>
<dbReference type="InterPro" id="IPR000719">
    <property type="entry name" value="Prot_kinase_dom"/>
</dbReference>
<dbReference type="KEGG" id="dpx:DAPPUDRAFT_333155"/>
<evidence type="ECO:0000313" key="8">
    <source>
        <dbReference type="Proteomes" id="UP000000305"/>
    </source>
</evidence>
<keyword evidence="2" id="KW-0547">Nucleotide-binding</keyword>
<keyword evidence="4" id="KW-0067">ATP-binding</keyword>
<dbReference type="GO" id="GO:0005524">
    <property type="term" value="F:ATP binding"/>
    <property type="evidence" value="ECO:0007669"/>
    <property type="project" value="UniProtKB-KW"/>
</dbReference>
<dbReference type="HOGENOM" id="CLU_785856_0_0_1"/>
<organism evidence="7 8">
    <name type="scientific">Daphnia pulex</name>
    <name type="common">Water flea</name>
    <dbReference type="NCBI Taxonomy" id="6669"/>
    <lineage>
        <taxon>Eukaryota</taxon>
        <taxon>Metazoa</taxon>
        <taxon>Ecdysozoa</taxon>
        <taxon>Arthropoda</taxon>
        <taxon>Crustacea</taxon>
        <taxon>Branchiopoda</taxon>
        <taxon>Diplostraca</taxon>
        <taxon>Cladocera</taxon>
        <taxon>Anomopoda</taxon>
        <taxon>Daphniidae</taxon>
        <taxon>Daphnia</taxon>
    </lineage>
</organism>
<keyword evidence="3" id="KW-0418">Kinase</keyword>
<sequence>MVEEEDVVEDPGMFLVVVEDVVLEEIVLEEMVLEEMFMFNSLPLVPAILPSYGEVWLSVNKKTNRKNAIKCLTRESRKFTESQKKRLVDKLNKELDLLRMLDHPGVLEANICKRNLIYLMLELMSGGDLREFLIDGRQLEESTAKYFFLQMITDFGLSKLVNDDTICKTYCGTPLYLAPEVVLSVLRRSYTEAVDVWSIGVMLFLMLSGYHPFDQSNQSSSDSLSTSDYIARVGLPDCTCDSQEAQWAAAIELIRETSRCFVEARDTKACWDLLAKLFELPFFELLKLTAPYTLQVRPGREASVAKARHTQDLLEEAQQELRKCEETLKAHSELVDAHKKAAKLAAKRKFLIY</sequence>
<keyword evidence="1" id="KW-0808">Transferase</keyword>
<reference evidence="7 8" key="1">
    <citation type="journal article" date="2011" name="Science">
        <title>The ecoresponsive genome of Daphnia pulex.</title>
        <authorList>
            <person name="Colbourne J.K."/>
            <person name="Pfrender M.E."/>
            <person name="Gilbert D."/>
            <person name="Thomas W.K."/>
            <person name="Tucker A."/>
            <person name="Oakley T.H."/>
            <person name="Tokishita S."/>
            <person name="Aerts A."/>
            <person name="Arnold G.J."/>
            <person name="Basu M.K."/>
            <person name="Bauer D.J."/>
            <person name="Caceres C.E."/>
            <person name="Carmel L."/>
            <person name="Casola C."/>
            <person name="Choi J.H."/>
            <person name="Detter J.C."/>
            <person name="Dong Q."/>
            <person name="Dusheyko S."/>
            <person name="Eads B.D."/>
            <person name="Frohlich T."/>
            <person name="Geiler-Samerotte K.A."/>
            <person name="Gerlach D."/>
            <person name="Hatcher P."/>
            <person name="Jogdeo S."/>
            <person name="Krijgsveld J."/>
            <person name="Kriventseva E.V."/>
            <person name="Kultz D."/>
            <person name="Laforsch C."/>
            <person name="Lindquist E."/>
            <person name="Lopez J."/>
            <person name="Manak J.R."/>
            <person name="Muller J."/>
            <person name="Pangilinan J."/>
            <person name="Patwardhan R.P."/>
            <person name="Pitluck S."/>
            <person name="Pritham E.J."/>
            <person name="Rechtsteiner A."/>
            <person name="Rho M."/>
            <person name="Rogozin I.B."/>
            <person name="Sakarya O."/>
            <person name="Salamov A."/>
            <person name="Schaack S."/>
            <person name="Shapiro H."/>
            <person name="Shiga Y."/>
            <person name="Skalitzky C."/>
            <person name="Smith Z."/>
            <person name="Souvorov A."/>
            <person name="Sung W."/>
            <person name="Tang Z."/>
            <person name="Tsuchiya D."/>
            <person name="Tu H."/>
            <person name="Vos H."/>
            <person name="Wang M."/>
            <person name="Wolf Y.I."/>
            <person name="Yamagata H."/>
            <person name="Yamada T."/>
            <person name="Ye Y."/>
            <person name="Shaw J.R."/>
            <person name="Andrews J."/>
            <person name="Crease T.J."/>
            <person name="Tang H."/>
            <person name="Lucas S.M."/>
            <person name="Robertson H.M."/>
            <person name="Bork P."/>
            <person name="Koonin E.V."/>
            <person name="Zdobnov E.M."/>
            <person name="Grigoriev I.V."/>
            <person name="Lynch M."/>
            <person name="Boore J.L."/>
        </authorList>
    </citation>
    <scope>NUCLEOTIDE SEQUENCE [LARGE SCALE GENOMIC DNA]</scope>
</reference>
<evidence type="ECO:0000256" key="4">
    <source>
        <dbReference type="ARBA" id="ARBA00022840"/>
    </source>
</evidence>
<evidence type="ECO:0000256" key="1">
    <source>
        <dbReference type="ARBA" id="ARBA00022679"/>
    </source>
</evidence>
<dbReference type="GO" id="GO:0005737">
    <property type="term" value="C:cytoplasm"/>
    <property type="evidence" value="ECO:0000318"/>
    <property type="project" value="GO_Central"/>
</dbReference>
<evidence type="ECO:0000256" key="2">
    <source>
        <dbReference type="ARBA" id="ARBA00022741"/>
    </source>
</evidence>
<evidence type="ECO:0000313" key="7">
    <source>
        <dbReference type="EMBL" id="EFX65486.1"/>
    </source>
</evidence>
<dbReference type="Gene3D" id="1.10.510.10">
    <property type="entry name" value="Transferase(Phosphotransferase) domain 1"/>
    <property type="match status" value="2"/>
</dbReference>
<dbReference type="Pfam" id="PF07714">
    <property type="entry name" value="PK_Tyr_Ser-Thr"/>
    <property type="match status" value="1"/>
</dbReference>
<gene>
    <name evidence="7" type="ORF">DAPPUDRAFT_333155</name>
</gene>
<dbReference type="PANTHER" id="PTHR24348">
    <property type="entry name" value="SERINE/THREONINE-PROTEIN KINASE UNC-51-RELATED"/>
    <property type="match status" value="1"/>
</dbReference>
<dbReference type="InParanoid" id="E9HS16"/>
<feature type="coiled-coil region" evidence="5">
    <location>
        <begin position="300"/>
        <end position="334"/>
    </location>
</feature>
<name>E9HS16_DAPPU</name>
<dbReference type="OrthoDB" id="10020333at2759"/>
<dbReference type="GO" id="GO:0004674">
    <property type="term" value="F:protein serine/threonine kinase activity"/>
    <property type="evidence" value="ECO:0000318"/>
    <property type="project" value="GO_Central"/>
</dbReference>
<dbReference type="PROSITE" id="PS50011">
    <property type="entry name" value="PROTEIN_KINASE_DOM"/>
    <property type="match status" value="1"/>
</dbReference>
<dbReference type="GO" id="GO:0006914">
    <property type="term" value="P:autophagy"/>
    <property type="evidence" value="ECO:0007669"/>
    <property type="project" value="UniProtKB-ARBA"/>
</dbReference>
<feature type="domain" description="Protein kinase" evidence="6">
    <location>
        <begin position="1"/>
        <end position="283"/>
    </location>
</feature>
<dbReference type="STRING" id="6669.E9HS16"/>
<dbReference type="Proteomes" id="UP000000305">
    <property type="component" value="Unassembled WGS sequence"/>
</dbReference>
<accession>E9HS16</accession>
<evidence type="ECO:0000256" key="3">
    <source>
        <dbReference type="ARBA" id="ARBA00022777"/>
    </source>
</evidence>
<protein>
    <recommendedName>
        <fullName evidence="6">Protein kinase domain-containing protein</fullName>
    </recommendedName>
</protein>
<dbReference type="InterPro" id="IPR045269">
    <property type="entry name" value="Atg1-like"/>
</dbReference>